<evidence type="ECO:0000313" key="5">
    <source>
        <dbReference type="Proteomes" id="UP000315669"/>
    </source>
</evidence>
<name>A0A523Y333_UNCAE</name>
<dbReference type="GO" id="GO:0003677">
    <property type="term" value="F:DNA binding"/>
    <property type="evidence" value="ECO:0007669"/>
    <property type="project" value="UniProtKB-UniRule"/>
</dbReference>
<dbReference type="SUPFAM" id="SSF48498">
    <property type="entry name" value="Tetracyclin repressor-like, C-terminal domain"/>
    <property type="match status" value="1"/>
</dbReference>
<dbReference type="SUPFAM" id="SSF46689">
    <property type="entry name" value="Homeodomain-like"/>
    <property type="match status" value="1"/>
</dbReference>
<dbReference type="Pfam" id="PF17932">
    <property type="entry name" value="TetR_C_24"/>
    <property type="match status" value="1"/>
</dbReference>
<protein>
    <submittedName>
        <fullName evidence="4">TetR/AcrR family transcriptional regulator</fullName>
    </submittedName>
</protein>
<dbReference type="Proteomes" id="UP000315669">
    <property type="component" value="Unassembled WGS sequence"/>
</dbReference>
<dbReference type="PROSITE" id="PS50977">
    <property type="entry name" value="HTH_TETR_2"/>
    <property type="match status" value="1"/>
</dbReference>
<dbReference type="Gene3D" id="1.10.357.10">
    <property type="entry name" value="Tetracycline Repressor, domain 2"/>
    <property type="match status" value="1"/>
</dbReference>
<feature type="DNA-binding region" description="H-T-H motif" evidence="2">
    <location>
        <begin position="36"/>
        <end position="55"/>
    </location>
</feature>
<gene>
    <name evidence="4" type="ORF">E3J32_01105</name>
</gene>
<reference evidence="4 5" key="1">
    <citation type="submission" date="2019-03" db="EMBL/GenBank/DDBJ databases">
        <title>Metabolic potential of uncultured bacteria and archaea associated with petroleum seepage in deep-sea sediments.</title>
        <authorList>
            <person name="Dong X."/>
            <person name="Hubert C."/>
        </authorList>
    </citation>
    <scope>NUCLEOTIDE SEQUENCE [LARGE SCALE GENOMIC DNA]</scope>
    <source>
        <strain evidence="4">E29_bin25</strain>
    </source>
</reference>
<accession>A0A523Y333</accession>
<dbReference type="PANTHER" id="PTHR43479">
    <property type="entry name" value="ACREF/ENVCD OPERON REPRESSOR-RELATED"/>
    <property type="match status" value="1"/>
</dbReference>
<evidence type="ECO:0000259" key="3">
    <source>
        <dbReference type="PROSITE" id="PS50977"/>
    </source>
</evidence>
<dbReference type="PANTHER" id="PTHR43479:SF11">
    <property type="entry name" value="ACREF_ENVCD OPERON REPRESSOR-RELATED"/>
    <property type="match status" value="1"/>
</dbReference>
<evidence type="ECO:0000256" key="1">
    <source>
        <dbReference type="ARBA" id="ARBA00023125"/>
    </source>
</evidence>
<dbReference type="InterPro" id="IPR023772">
    <property type="entry name" value="DNA-bd_HTH_TetR-type_CS"/>
</dbReference>
<dbReference type="Pfam" id="PF00440">
    <property type="entry name" value="TetR_N"/>
    <property type="match status" value="1"/>
</dbReference>
<dbReference type="InterPro" id="IPR041490">
    <property type="entry name" value="KstR2_TetR_C"/>
</dbReference>
<dbReference type="AlphaFoldDB" id="A0A523Y333"/>
<keyword evidence="1 2" id="KW-0238">DNA-binding</keyword>
<dbReference type="InterPro" id="IPR036271">
    <property type="entry name" value="Tet_transcr_reg_TetR-rel_C_sf"/>
</dbReference>
<dbReference type="PRINTS" id="PR00455">
    <property type="entry name" value="HTHTETR"/>
</dbReference>
<dbReference type="InterPro" id="IPR009057">
    <property type="entry name" value="Homeodomain-like_sf"/>
</dbReference>
<comment type="caution">
    <text evidence="4">The sequence shown here is derived from an EMBL/GenBank/DDBJ whole genome shotgun (WGS) entry which is preliminary data.</text>
</comment>
<dbReference type="InterPro" id="IPR050624">
    <property type="entry name" value="HTH-type_Tx_Regulator"/>
</dbReference>
<dbReference type="Gene3D" id="1.10.10.60">
    <property type="entry name" value="Homeodomain-like"/>
    <property type="match status" value="1"/>
</dbReference>
<dbReference type="EMBL" id="SOII01000078">
    <property type="protein sequence ID" value="TET85948.1"/>
    <property type="molecule type" value="Genomic_DNA"/>
</dbReference>
<dbReference type="InterPro" id="IPR001647">
    <property type="entry name" value="HTH_TetR"/>
</dbReference>
<evidence type="ECO:0000313" key="4">
    <source>
        <dbReference type="EMBL" id="TET85948.1"/>
    </source>
</evidence>
<feature type="domain" description="HTH tetR-type" evidence="3">
    <location>
        <begin position="13"/>
        <end position="73"/>
    </location>
</feature>
<dbReference type="PROSITE" id="PS01081">
    <property type="entry name" value="HTH_TETR_1"/>
    <property type="match status" value="1"/>
</dbReference>
<sequence length="206" mass="24334">MLKVMNRRKLRQKNHAVQILEAGEKLFAKKGFYPTTMEEVARAAGLAKGTIYLHFNDKRDLFFSIIEKKLDILLEKIEKEMRKDEFPSQRIKLAIGIHLRFLEENRDFFKIMQALPESLKQEMERKLKGRVIEKQSRYVEILDQLIRKGIRNQEIKPLDSRKLAVILVGMMHSLTIYWISRKEKGSLSQDDSLVWQVFWEGISKEA</sequence>
<evidence type="ECO:0000256" key="2">
    <source>
        <dbReference type="PROSITE-ProRule" id="PRU00335"/>
    </source>
</evidence>
<organism evidence="4 5">
    <name type="scientific">Aerophobetes bacterium</name>
    <dbReference type="NCBI Taxonomy" id="2030807"/>
    <lineage>
        <taxon>Bacteria</taxon>
        <taxon>Candidatus Aerophobota</taxon>
    </lineage>
</organism>
<proteinExistence type="predicted"/>